<feature type="short sequence motif" description="GXSXG" evidence="1">
    <location>
        <begin position="58"/>
        <end position="62"/>
    </location>
</feature>
<dbReference type="PANTHER" id="PTHR12406">
    <property type="entry name" value="CALCIUM-INDEPENDENT PHOSPHOLIPASE A2 IPLA2 -RELATED"/>
    <property type="match status" value="1"/>
</dbReference>
<dbReference type="AlphaFoldDB" id="A0A7R8D0T7"/>
<dbReference type="Pfam" id="PF01734">
    <property type="entry name" value="Patatin"/>
    <property type="match status" value="1"/>
</dbReference>
<reference evidence="2" key="1">
    <citation type="submission" date="2021-02" db="EMBL/GenBank/DDBJ databases">
        <authorList>
            <person name="Bekaert M."/>
        </authorList>
    </citation>
    <scope>NUCLEOTIDE SEQUENCE</scope>
    <source>
        <strain evidence="2">IoA-00</strain>
    </source>
</reference>
<protein>
    <submittedName>
        <fullName evidence="2">PNPLA2</fullName>
        <ecNumber evidence="2">3.1.1.3</ecNumber>
    </submittedName>
</protein>
<dbReference type="GO" id="GO:0005811">
    <property type="term" value="C:lipid droplet"/>
    <property type="evidence" value="ECO:0007669"/>
    <property type="project" value="TreeGrafter"/>
</dbReference>
<feature type="short sequence motif" description="DGA/G" evidence="1">
    <location>
        <begin position="179"/>
        <end position="181"/>
    </location>
</feature>
<proteinExistence type="predicted"/>
<evidence type="ECO:0000313" key="2">
    <source>
        <dbReference type="EMBL" id="CAF2986800.1"/>
    </source>
</evidence>
<dbReference type="InterPro" id="IPR002641">
    <property type="entry name" value="PNPLA_dom"/>
</dbReference>
<feature type="active site" description="Proton acceptor" evidence="1">
    <location>
        <position position="179"/>
    </location>
</feature>
<dbReference type="GO" id="GO:0055088">
    <property type="term" value="P:lipid homeostasis"/>
    <property type="evidence" value="ECO:0007669"/>
    <property type="project" value="TreeGrafter"/>
</dbReference>
<gene>
    <name evidence="2" type="ORF">LSAA_11835</name>
</gene>
<keyword evidence="1" id="KW-0443">Lipid metabolism</keyword>
<keyword evidence="3" id="KW-1185">Reference proteome</keyword>
<keyword evidence="1" id="KW-0442">Lipid degradation</keyword>
<dbReference type="SUPFAM" id="SSF52151">
    <property type="entry name" value="FabD/lysophospholipase-like"/>
    <property type="match status" value="1"/>
</dbReference>
<dbReference type="PROSITE" id="PS51635">
    <property type="entry name" value="PNPLA"/>
    <property type="match status" value="1"/>
</dbReference>
<dbReference type="InterPro" id="IPR033562">
    <property type="entry name" value="PLPL"/>
</dbReference>
<dbReference type="EC" id="3.1.1.3" evidence="2"/>
<dbReference type="PANTHER" id="PTHR12406:SF41">
    <property type="entry name" value="BRUMMER, ISOFORM B-RELATED"/>
    <property type="match status" value="1"/>
</dbReference>
<dbReference type="GO" id="GO:0005737">
    <property type="term" value="C:cytoplasm"/>
    <property type="evidence" value="ECO:0007669"/>
    <property type="project" value="TreeGrafter"/>
</dbReference>
<feature type="active site" description="Nucleophile" evidence="1">
    <location>
        <position position="60"/>
    </location>
</feature>
<dbReference type="GO" id="GO:0016020">
    <property type="term" value="C:membrane"/>
    <property type="evidence" value="ECO:0007669"/>
    <property type="project" value="TreeGrafter"/>
</dbReference>
<sequence>MQTQEKSGDPQGATKKKTNINNHIIVERKVFLPKEVSYAAAWTEEIAEGRIKIKNALGSSAGSIIAVALLADIPSEILRSKFLRLASKAEALPGGAFHPKFDINSIFSRELNETLPLDAHEIVSGKLHISITDPKTMKNVIVSQFSTREELIEALICSCYMPAFSGYSLPTYCGKVYVDGGKSQIGPQSSDSRRKMMWKSGGEELEISKRNLKRFICAVSPAKDLEELYQDGYQHTLDFINSPEFADCLIKEIPDQV</sequence>
<dbReference type="EMBL" id="HG994585">
    <property type="protein sequence ID" value="CAF2986800.1"/>
    <property type="molecule type" value="Genomic_DNA"/>
</dbReference>
<name>A0A7R8D0T7_LEPSM</name>
<dbReference type="OrthoDB" id="268593at2759"/>
<keyword evidence="1 2" id="KW-0378">Hydrolase</keyword>
<accession>A0A7R8D0T7</accession>
<dbReference type="Proteomes" id="UP000675881">
    <property type="component" value="Chromosome 6"/>
</dbReference>
<dbReference type="GO" id="GO:0004806">
    <property type="term" value="F:triacylglycerol lipase activity"/>
    <property type="evidence" value="ECO:0007669"/>
    <property type="project" value="UniProtKB-EC"/>
</dbReference>
<evidence type="ECO:0000256" key="1">
    <source>
        <dbReference type="PROSITE-ProRule" id="PRU01161"/>
    </source>
</evidence>
<dbReference type="InterPro" id="IPR016035">
    <property type="entry name" value="Acyl_Trfase/lysoPLipase"/>
</dbReference>
<organism evidence="2 3">
    <name type="scientific">Lepeophtheirus salmonis</name>
    <name type="common">Salmon louse</name>
    <name type="synonym">Caligus salmonis</name>
    <dbReference type="NCBI Taxonomy" id="72036"/>
    <lineage>
        <taxon>Eukaryota</taxon>
        <taxon>Metazoa</taxon>
        <taxon>Ecdysozoa</taxon>
        <taxon>Arthropoda</taxon>
        <taxon>Crustacea</taxon>
        <taxon>Multicrustacea</taxon>
        <taxon>Hexanauplia</taxon>
        <taxon>Copepoda</taxon>
        <taxon>Siphonostomatoida</taxon>
        <taxon>Caligidae</taxon>
        <taxon>Lepeophtheirus</taxon>
    </lineage>
</organism>
<comment type="caution">
    <text evidence="1">Lacks conserved residue(s) required for the propagation of feature annotation.</text>
</comment>
<dbReference type="GO" id="GO:0019433">
    <property type="term" value="P:triglyceride catabolic process"/>
    <property type="evidence" value="ECO:0007669"/>
    <property type="project" value="TreeGrafter"/>
</dbReference>
<evidence type="ECO:0000313" key="3">
    <source>
        <dbReference type="Proteomes" id="UP000675881"/>
    </source>
</evidence>